<organism evidence="1 3">
    <name type="scientific">Cuscuta epithymum</name>
    <dbReference type="NCBI Taxonomy" id="186058"/>
    <lineage>
        <taxon>Eukaryota</taxon>
        <taxon>Viridiplantae</taxon>
        <taxon>Streptophyta</taxon>
        <taxon>Embryophyta</taxon>
        <taxon>Tracheophyta</taxon>
        <taxon>Spermatophyta</taxon>
        <taxon>Magnoliopsida</taxon>
        <taxon>eudicotyledons</taxon>
        <taxon>Gunneridae</taxon>
        <taxon>Pentapetalae</taxon>
        <taxon>asterids</taxon>
        <taxon>lamiids</taxon>
        <taxon>Solanales</taxon>
        <taxon>Convolvulaceae</taxon>
        <taxon>Cuscuteae</taxon>
        <taxon>Cuscuta</taxon>
        <taxon>Cuscuta subgen. Cuscuta</taxon>
    </lineage>
</organism>
<dbReference type="Proteomes" id="UP001152523">
    <property type="component" value="Unassembled WGS sequence"/>
</dbReference>
<accession>A0AAV0C1S5</accession>
<dbReference type="EMBL" id="CAMAPF010000990">
    <property type="protein sequence ID" value="CAH9135656.1"/>
    <property type="molecule type" value="Genomic_DNA"/>
</dbReference>
<comment type="caution">
    <text evidence="1">The sequence shown here is derived from an EMBL/GenBank/DDBJ whole genome shotgun (WGS) entry which is preliminary data.</text>
</comment>
<evidence type="ECO:0008006" key="4">
    <source>
        <dbReference type="Google" id="ProtNLM"/>
    </source>
</evidence>
<evidence type="ECO:0000313" key="2">
    <source>
        <dbReference type="EMBL" id="CAH9135656.1"/>
    </source>
</evidence>
<dbReference type="EMBL" id="CAMAPF010000011">
    <property type="protein sequence ID" value="CAH9063172.1"/>
    <property type="molecule type" value="Genomic_DNA"/>
</dbReference>
<sequence length="134" mass="15611">MQTLLASMCPICLNASAEMDDYLFSCVFATEIWNYFMGIFLIPRPAPKTSLREVIFAWWLHSSNNKLENLFLKILPGAIAWFLWKIYAEVNWELLTFLLQNKSFHVYNITCGPGLISYTTPNMQFKFPYYSKSA</sequence>
<keyword evidence="3" id="KW-1185">Reference proteome</keyword>
<evidence type="ECO:0000313" key="1">
    <source>
        <dbReference type="EMBL" id="CAH9063172.1"/>
    </source>
</evidence>
<name>A0AAV0C1S5_9ASTE</name>
<reference evidence="1" key="1">
    <citation type="submission" date="2022-07" db="EMBL/GenBank/DDBJ databases">
        <authorList>
            <person name="Macas J."/>
            <person name="Novak P."/>
            <person name="Neumann P."/>
        </authorList>
    </citation>
    <scope>NUCLEOTIDE SEQUENCE</scope>
</reference>
<evidence type="ECO:0000313" key="3">
    <source>
        <dbReference type="Proteomes" id="UP001152523"/>
    </source>
</evidence>
<gene>
    <name evidence="1" type="ORF">CEPIT_LOCUS1913</name>
    <name evidence="2" type="ORF">CEPIT_LOCUS34680</name>
</gene>
<dbReference type="AlphaFoldDB" id="A0AAV0C1S5"/>
<protein>
    <recommendedName>
        <fullName evidence="4">Reverse transcriptase zinc-binding domain-containing protein</fullName>
    </recommendedName>
</protein>
<proteinExistence type="predicted"/>